<dbReference type="GO" id="GO:0005886">
    <property type="term" value="C:plasma membrane"/>
    <property type="evidence" value="ECO:0007669"/>
    <property type="project" value="UniProtKB-SubCell"/>
</dbReference>
<evidence type="ECO:0000256" key="9">
    <source>
        <dbReference type="ARBA" id="ARBA00025323"/>
    </source>
</evidence>
<evidence type="ECO:0000256" key="4">
    <source>
        <dbReference type="ARBA" id="ARBA00022505"/>
    </source>
</evidence>
<feature type="transmembrane region" description="Helical" evidence="10">
    <location>
        <begin position="125"/>
        <end position="147"/>
    </location>
</feature>
<gene>
    <name evidence="13" type="primary">cysW_1</name>
    <name evidence="13" type="ORF">SPSYN_02525</name>
</gene>
<evidence type="ECO:0000313" key="14">
    <source>
        <dbReference type="Proteomes" id="UP000798488"/>
    </source>
</evidence>
<evidence type="ECO:0000256" key="6">
    <source>
        <dbReference type="ARBA" id="ARBA00022989"/>
    </source>
</evidence>
<dbReference type="GO" id="GO:0015419">
    <property type="term" value="F:ABC-type sulfate transporter activity"/>
    <property type="evidence" value="ECO:0007669"/>
    <property type="project" value="InterPro"/>
</dbReference>
<evidence type="ECO:0000256" key="3">
    <source>
        <dbReference type="ARBA" id="ARBA00022448"/>
    </source>
</evidence>
<name>A0A9D2WP15_9FIRM</name>
<sequence>MAKKRWWQEKFNLLTASFTYLVSFFILTAIFTVVIKGFNSIGKVIFTPEIQFAIKLSLYTSLISTAVCILIAIPVAYSLARADIPFKSMLNTVLDLPLALPPVVSGVCLLLVFGATEFGSWLDDMGLSFVFTVNGIIIAQIFVNLPFMIRVLKSTILAVNPRLDFIARTLGCTPTQAFIKVTLPLSKNGIIAGTIITWARALGEFGAALMLAGATRFKTETLPISLFLNMSTGDLDAAMAAANILIIISVVSLFIFNKFGGDFIGGSRAS</sequence>
<dbReference type="InterPro" id="IPR006469">
    <property type="entry name" value="NifC_ABC_porter"/>
</dbReference>
<evidence type="ECO:0000256" key="1">
    <source>
        <dbReference type="ARBA" id="ARBA00004141"/>
    </source>
</evidence>
<comment type="subunit">
    <text evidence="2">The complex is composed of two ATP-binding proteins (CysA), two transmembrane proteins (CysT and CysW) and a solute-binding protein (CysP).</text>
</comment>
<feature type="transmembrane region" description="Helical" evidence="10">
    <location>
        <begin position="12"/>
        <end position="38"/>
    </location>
</feature>
<dbReference type="Gene3D" id="1.10.3720.10">
    <property type="entry name" value="MetI-like"/>
    <property type="match status" value="1"/>
</dbReference>
<dbReference type="PANTHER" id="PTHR30406:SF8">
    <property type="entry name" value="SULFATE TRANSPORT SYSTEM PERMEASE PROTEIN CYST"/>
    <property type="match status" value="1"/>
</dbReference>
<dbReference type="NCBIfam" id="TIGR02141">
    <property type="entry name" value="modB_ABC"/>
    <property type="match status" value="1"/>
</dbReference>
<accession>A0A9D2WP15</accession>
<dbReference type="RefSeq" id="WP_161822783.1">
    <property type="nucleotide sequence ID" value="NZ_LSRS01000005.1"/>
</dbReference>
<evidence type="ECO:0000256" key="10">
    <source>
        <dbReference type="RuleBase" id="RU363032"/>
    </source>
</evidence>
<dbReference type="SUPFAM" id="SSF161098">
    <property type="entry name" value="MetI-like"/>
    <property type="match status" value="1"/>
</dbReference>
<evidence type="ECO:0000256" key="2">
    <source>
        <dbReference type="ARBA" id="ARBA00011779"/>
    </source>
</evidence>
<dbReference type="GO" id="GO:0015098">
    <property type="term" value="F:molybdate ion transmembrane transporter activity"/>
    <property type="evidence" value="ECO:0007669"/>
    <property type="project" value="UniProtKB-UniRule"/>
</dbReference>
<evidence type="ECO:0000256" key="8">
    <source>
        <dbReference type="ARBA" id="ARBA00023136"/>
    </source>
</evidence>
<dbReference type="PANTHER" id="PTHR30406">
    <property type="entry name" value="SULFATE TRANSPORT SYSTEM PERMEASE PROTEIN"/>
    <property type="match status" value="1"/>
</dbReference>
<feature type="transmembrane region" description="Helical" evidence="10">
    <location>
        <begin position="92"/>
        <end position="113"/>
    </location>
</feature>
<evidence type="ECO:0000256" key="5">
    <source>
        <dbReference type="ARBA" id="ARBA00022692"/>
    </source>
</evidence>
<keyword evidence="3 10" id="KW-0813">Transport</keyword>
<evidence type="ECO:0000259" key="12">
    <source>
        <dbReference type="PROSITE" id="PS50928"/>
    </source>
</evidence>
<dbReference type="InterPro" id="IPR005667">
    <property type="entry name" value="Sulph_transpt2"/>
</dbReference>
<dbReference type="Pfam" id="PF00528">
    <property type="entry name" value="BPD_transp_1"/>
    <property type="match status" value="1"/>
</dbReference>
<dbReference type="AlphaFoldDB" id="A0A9D2WP15"/>
<keyword evidence="14" id="KW-1185">Reference proteome</keyword>
<comment type="caution">
    <text evidence="13">The sequence shown here is derived from an EMBL/GenBank/DDBJ whole genome shotgun (WGS) entry which is preliminary data.</text>
</comment>
<keyword evidence="11" id="KW-1003">Cell membrane</keyword>
<evidence type="ECO:0000256" key="11">
    <source>
        <dbReference type="RuleBase" id="RU365097"/>
    </source>
</evidence>
<dbReference type="InterPro" id="IPR000515">
    <property type="entry name" value="MetI-like"/>
</dbReference>
<dbReference type="CDD" id="cd06261">
    <property type="entry name" value="TM_PBP2"/>
    <property type="match status" value="1"/>
</dbReference>
<comment type="function">
    <text evidence="9">Part of the ABC transporter complex CysAWTP (TC 3.A.1.6.1) involved in sulfate/thiosulfate import. Probably responsible for the translocation of the substrate across the membrane.</text>
</comment>
<dbReference type="InterPro" id="IPR035906">
    <property type="entry name" value="MetI-like_sf"/>
</dbReference>
<keyword evidence="5 10" id="KW-0812">Transmembrane</keyword>
<feature type="transmembrane region" description="Helical" evidence="10">
    <location>
        <begin position="237"/>
        <end position="256"/>
    </location>
</feature>
<evidence type="ECO:0000313" key="13">
    <source>
        <dbReference type="EMBL" id="KAF1084739.1"/>
    </source>
</evidence>
<dbReference type="OrthoDB" id="9795403at2"/>
<comment type="subcellular location">
    <subcellularLocation>
        <location evidence="10">Cell membrane</location>
        <topology evidence="10">Multi-pass membrane protein</topology>
    </subcellularLocation>
    <subcellularLocation>
        <location evidence="1">Membrane</location>
        <topology evidence="1">Multi-pass membrane protein</topology>
    </subcellularLocation>
</comment>
<feature type="transmembrane region" description="Helical" evidence="10">
    <location>
        <begin position="190"/>
        <end position="217"/>
    </location>
</feature>
<dbReference type="Proteomes" id="UP000798488">
    <property type="component" value="Unassembled WGS sequence"/>
</dbReference>
<protein>
    <recommendedName>
        <fullName evidence="11">Molybdenum transport system permease</fullName>
    </recommendedName>
</protein>
<keyword evidence="8 10" id="KW-0472">Membrane</keyword>
<comment type="similarity">
    <text evidence="11">Belongs to the binding-protein-dependent transport system permease family. CysTW subfamily.</text>
</comment>
<organism evidence="13 14">
    <name type="scientific">Sporotomaculum syntrophicum</name>
    <dbReference type="NCBI Taxonomy" id="182264"/>
    <lineage>
        <taxon>Bacteria</taxon>
        <taxon>Bacillati</taxon>
        <taxon>Bacillota</taxon>
        <taxon>Clostridia</taxon>
        <taxon>Eubacteriales</taxon>
        <taxon>Desulfallaceae</taxon>
        <taxon>Sporotomaculum</taxon>
    </lineage>
</organism>
<dbReference type="EMBL" id="LSRS01000005">
    <property type="protein sequence ID" value="KAF1084739.1"/>
    <property type="molecule type" value="Genomic_DNA"/>
</dbReference>
<dbReference type="NCBIfam" id="TIGR01581">
    <property type="entry name" value="Mo_ABC_porter"/>
    <property type="match status" value="1"/>
</dbReference>
<feature type="transmembrane region" description="Helical" evidence="10">
    <location>
        <begin position="58"/>
        <end position="80"/>
    </location>
</feature>
<proteinExistence type="inferred from homology"/>
<comment type="function">
    <text evidence="11">Part of the binding-protein-dependent transport system for molybdenum; probably responsible for the translocation of the substrate across the membrane.</text>
</comment>
<feature type="domain" description="ABC transmembrane type-1" evidence="12">
    <location>
        <begin position="54"/>
        <end position="256"/>
    </location>
</feature>
<keyword evidence="6 10" id="KW-1133">Transmembrane helix</keyword>
<keyword evidence="4 11" id="KW-0500">Molybdenum</keyword>
<dbReference type="PROSITE" id="PS50928">
    <property type="entry name" value="ABC_TM1"/>
    <property type="match status" value="1"/>
</dbReference>
<dbReference type="InterPro" id="IPR011867">
    <property type="entry name" value="ModB_ABC"/>
</dbReference>
<evidence type="ECO:0000256" key="7">
    <source>
        <dbReference type="ARBA" id="ARBA00023032"/>
    </source>
</evidence>
<keyword evidence="7" id="KW-0764">Sulfate transport</keyword>
<reference evidence="13" key="1">
    <citation type="submission" date="2016-02" db="EMBL/GenBank/DDBJ databases">
        <title>Draft Genome Sequence of Sporotomaculum syntrophicum Strain FB, a Syntrophic Benzoate Degrader.</title>
        <authorList>
            <person name="Nobu M.K."/>
            <person name="Narihiro T."/>
            <person name="Qiu Y.-L."/>
            <person name="Ohashi A."/>
            <person name="Liu W.-T."/>
            <person name="Yuji S."/>
        </authorList>
    </citation>
    <scope>NUCLEOTIDE SEQUENCE</scope>
    <source>
        <strain evidence="13">FB</strain>
    </source>
</reference>